<dbReference type="Proteomes" id="UP000232323">
    <property type="component" value="Unassembled WGS sequence"/>
</dbReference>
<sequence length="389" mass="41637">MLLLSMMQISNRQSRQVETNQADALTDRSNNRDGKLRWLFTSTSKECSELARSRGLKVLPDDILLPSPTTSHKDTAKGQDQKYVQVSEVPQDCRGTEISIGETCLTPAHDVGDEIIKVRGALDDDEAVLMVHLDLMDLVTNGQLQVSPEGKRAIDPASGLCSHISLRAMAWLDSLTECLLQNQVIRQSTLLTLLLSSQGGPALYSGPADGIKMAAGQLEGMQRAAEAAGMAVTVEARGSLPVLPQEVTMPGGRMLDPGAVVMTPQSAMMAMVSSSGAATAFGSMVDVPCPLVKRPLQTWQMMMRGVAAGDDAAGTNKSGAKGDRPASIGVVVEAPTSVVLMAQRLPGVIRRDRCERLSFEEAKARSGSGCLSTHQFMNELTAKLQRFCN</sequence>
<gene>
    <name evidence="1" type="ORF">CEUSTIGMA_g2559.t1</name>
</gene>
<evidence type="ECO:0000313" key="2">
    <source>
        <dbReference type="Proteomes" id="UP000232323"/>
    </source>
</evidence>
<name>A0A250WWE6_9CHLO</name>
<protein>
    <submittedName>
        <fullName evidence="1">Uncharacterized protein</fullName>
    </submittedName>
</protein>
<comment type="caution">
    <text evidence="1">The sequence shown here is derived from an EMBL/GenBank/DDBJ whole genome shotgun (WGS) entry which is preliminary data.</text>
</comment>
<dbReference type="OrthoDB" id="548802at2759"/>
<evidence type="ECO:0000313" key="1">
    <source>
        <dbReference type="EMBL" id="GAX75115.1"/>
    </source>
</evidence>
<reference evidence="1 2" key="1">
    <citation type="submission" date="2017-08" db="EMBL/GenBank/DDBJ databases">
        <title>Acidophilic green algal genome provides insights into adaptation to an acidic environment.</title>
        <authorList>
            <person name="Hirooka S."/>
            <person name="Hirose Y."/>
            <person name="Kanesaki Y."/>
            <person name="Higuchi S."/>
            <person name="Fujiwara T."/>
            <person name="Onuma R."/>
            <person name="Era A."/>
            <person name="Ohbayashi R."/>
            <person name="Uzuka A."/>
            <person name="Nozaki H."/>
            <person name="Yoshikawa H."/>
            <person name="Miyagishima S.Y."/>
        </authorList>
    </citation>
    <scope>NUCLEOTIDE SEQUENCE [LARGE SCALE GENOMIC DNA]</scope>
    <source>
        <strain evidence="1 2">NIES-2499</strain>
    </source>
</reference>
<organism evidence="1 2">
    <name type="scientific">Chlamydomonas eustigma</name>
    <dbReference type="NCBI Taxonomy" id="1157962"/>
    <lineage>
        <taxon>Eukaryota</taxon>
        <taxon>Viridiplantae</taxon>
        <taxon>Chlorophyta</taxon>
        <taxon>core chlorophytes</taxon>
        <taxon>Chlorophyceae</taxon>
        <taxon>CS clade</taxon>
        <taxon>Chlamydomonadales</taxon>
        <taxon>Chlamydomonadaceae</taxon>
        <taxon>Chlamydomonas</taxon>
    </lineage>
</organism>
<dbReference type="EMBL" id="BEGY01000010">
    <property type="protein sequence ID" value="GAX75115.1"/>
    <property type="molecule type" value="Genomic_DNA"/>
</dbReference>
<accession>A0A250WWE6</accession>
<keyword evidence="2" id="KW-1185">Reference proteome</keyword>
<dbReference type="AlphaFoldDB" id="A0A250WWE6"/>
<proteinExistence type="predicted"/>